<accession>A0A7R8H7Q7</accession>
<dbReference type="GO" id="GO:0032259">
    <property type="term" value="P:methylation"/>
    <property type="evidence" value="ECO:0007669"/>
    <property type="project" value="UniProtKB-KW"/>
</dbReference>
<feature type="compositionally biased region" description="Basic residues" evidence="1">
    <location>
        <begin position="233"/>
        <end position="243"/>
    </location>
</feature>
<keyword evidence="2" id="KW-0489">Methyltransferase</keyword>
<feature type="region of interest" description="Disordered" evidence="1">
    <location>
        <begin position="34"/>
        <end position="110"/>
    </location>
</feature>
<dbReference type="OrthoDB" id="1287559at2759"/>
<protein>
    <submittedName>
        <fullName evidence="2">SPB1</fullName>
        <ecNumber evidence="2">2.1.1.-</ecNumber>
    </submittedName>
</protein>
<reference evidence="2" key="1">
    <citation type="submission" date="2021-02" db="EMBL/GenBank/DDBJ databases">
        <authorList>
            <person name="Bekaert M."/>
        </authorList>
    </citation>
    <scope>NUCLEOTIDE SEQUENCE</scope>
    <source>
        <strain evidence="2">IoA-00</strain>
    </source>
</reference>
<proteinExistence type="predicted"/>
<evidence type="ECO:0000313" key="2">
    <source>
        <dbReference type="EMBL" id="CAF2906341.1"/>
    </source>
</evidence>
<feature type="compositionally biased region" description="Acidic residues" evidence="1">
    <location>
        <begin position="186"/>
        <end position="206"/>
    </location>
</feature>
<feature type="compositionally biased region" description="Acidic residues" evidence="1">
    <location>
        <begin position="49"/>
        <end position="58"/>
    </location>
</feature>
<dbReference type="Proteomes" id="UP000675881">
    <property type="component" value="Chromosome 3"/>
</dbReference>
<sequence>MKSYPNWKKEIDKLNEDEQEEGLFTIKQLRNKEHVETVGDVDASQEYTNSEDDSDEDEAPNRVKYSKEKGVIHEDKLYYKHSDDEFSDEEEEMNNDSDNDALDLKESKSGPAIELRDGFKKSEMWFDKDAFKGLQDDIEDLEEIDIQNAITDIKNRNGSIKEKGSTIPVMENKVEKKKSTYNSDNSEIDENNDDSDGSSSDSDSDYEDVRNNMKNGFHAGSSEADGFEVVPIQKKKKTGSIDS</sequence>
<name>A0A7R8H7Q7_LEPSM</name>
<dbReference type="EMBL" id="HG994582">
    <property type="protein sequence ID" value="CAF2906341.1"/>
    <property type="molecule type" value="Genomic_DNA"/>
</dbReference>
<dbReference type="EC" id="2.1.1.-" evidence="2"/>
<dbReference type="GO" id="GO:0008168">
    <property type="term" value="F:methyltransferase activity"/>
    <property type="evidence" value="ECO:0007669"/>
    <property type="project" value="UniProtKB-KW"/>
</dbReference>
<keyword evidence="3" id="KW-1185">Reference proteome</keyword>
<evidence type="ECO:0000313" key="3">
    <source>
        <dbReference type="Proteomes" id="UP000675881"/>
    </source>
</evidence>
<evidence type="ECO:0000256" key="1">
    <source>
        <dbReference type="SAM" id="MobiDB-lite"/>
    </source>
</evidence>
<feature type="compositionally biased region" description="Basic and acidic residues" evidence="1">
    <location>
        <begin position="153"/>
        <end position="164"/>
    </location>
</feature>
<feature type="compositionally biased region" description="Acidic residues" evidence="1">
    <location>
        <begin position="85"/>
        <end position="101"/>
    </location>
</feature>
<keyword evidence="2" id="KW-0808">Transferase</keyword>
<feature type="compositionally biased region" description="Basic and acidic residues" evidence="1">
    <location>
        <begin position="59"/>
        <end position="84"/>
    </location>
</feature>
<gene>
    <name evidence="2" type="ORF">LSAA_7436</name>
</gene>
<dbReference type="AlphaFoldDB" id="A0A7R8H7Q7"/>
<organism evidence="2 3">
    <name type="scientific">Lepeophtheirus salmonis</name>
    <name type="common">Salmon louse</name>
    <name type="synonym">Caligus salmonis</name>
    <dbReference type="NCBI Taxonomy" id="72036"/>
    <lineage>
        <taxon>Eukaryota</taxon>
        <taxon>Metazoa</taxon>
        <taxon>Ecdysozoa</taxon>
        <taxon>Arthropoda</taxon>
        <taxon>Crustacea</taxon>
        <taxon>Multicrustacea</taxon>
        <taxon>Hexanauplia</taxon>
        <taxon>Copepoda</taxon>
        <taxon>Siphonostomatoida</taxon>
        <taxon>Caligidae</taxon>
        <taxon>Lepeophtheirus</taxon>
    </lineage>
</organism>
<feature type="region of interest" description="Disordered" evidence="1">
    <location>
        <begin position="153"/>
        <end position="243"/>
    </location>
</feature>